<dbReference type="GO" id="GO:0002949">
    <property type="term" value="P:tRNA threonylcarbamoyladenosine modification"/>
    <property type="evidence" value="ECO:0007669"/>
    <property type="project" value="TreeGrafter"/>
</dbReference>
<evidence type="ECO:0000313" key="6">
    <source>
        <dbReference type="EMBL" id="KAK3101841.1"/>
    </source>
</evidence>
<dbReference type="GO" id="GO:0000408">
    <property type="term" value="C:EKC/KEOPS complex"/>
    <property type="evidence" value="ECO:0007669"/>
    <property type="project" value="TreeGrafter"/>
</dbReference>
<proteinExistence type="inferred from homology"/>
<dbReference type="GO" id="GO:0005634">
    <property type="term" value="C:nucleus"/>
    <property type="evidence" value="ECO:0007669"/>
    <property type="project" value="UniProtKB-SubCell"/>
</dbReference>
<sequence>MKGLFEATLLKTSLILDPFQVIVAVNKAVHQQKINKMMTKTVHSEILFSLSPRKNISNAFKTFGMGDKDTSVFVAILNDHDKSTMSVIQNLIKGRQVDPYQVSELTNLQSIKEVYNLSETELSVSNTLDAVVSRIASKDIVQV</sequence>
<gene>
    <name evidence="6" type="ORF">FSP39_006746</name>
</gene>
<dbReference type="NCBIfam" id="NF011465">
    <property type="entry name" value="PRK14886.1-1"/>
    <property type="match status" value="1"/>
</dbReference>
<keyword evidence="4 5" id="KW-0539">Nucleus</keyword>
<dbReference type="Proteomes" id="UP001186944">
    <property type="component" value="Unassembled WGS sequence"/>
</dbReference>
<evidence type="ECO:0000256" key="3">
    <source>
        <dbReference type="ARBA" id="ARBA00022694"/>
    </source>
</evidence>
<dbReference type="InterPro" id="IPR013926">
    <property type="entry name" value="CGI121/TPRKB"/>
</dbReference>
<evidence type="ECO:0000313" key="7">
    <source>
        <dbReference type="Proteomes" id="UP001186944"/>
    </source>
</evidence>
<name>A0AA88YQ67_PINIB</name>
<evidence type="ECO:0000256" key="5">
    <source>
        <dbReference type="RuleBase" id="RU004398"/>
    </source>
</evidence>
<dbReference type="PANTHER" id="PTHR15840">
    <property type="entry name" value="CGI-121 FAMILY MEMBER"/>
    <property type="match status" value="1"/>
</dbReference>
<reference evidence="6" key="1">
    <citation type="submission" date="2019-08" db="EMBL/GenBank/DDBJ databases">
        <title>The improved chromosome-level genome for the pearl oyster Pinctada fucata martensii using PacBio sequencing and Hi-C.</title>
        <authorList>
            <person name="Zheng Z."/>
        </authorList>
    </citation>
    <scope>NUCLEOTIDE SEQUENCE</scope>
    <source>
        <strain evidence="6">ZZ-2019</strain>
        <tissue evidence="6">Adductor muscle</tissue>
    </source>
</reference>
<accession>A0AA88YQ67</accession>
<dbReference type="SUPFAM" id="SSF143870">
    <property type="entry name" value="PF0523-like"/>
    <property type="match status" value="1"/>
</dbReference>
<keyword evidence="3" id="KW-0819">tRNA processing</keyword>
<keyword evidence="7" id="KW-1185">Reference proteome</keyword>
<comment type="subcellular location">
    <subcellularLocation>
        <location evidence="1">Nucleus</location>
    </subcellularLocation>
</comment>
<evidence type="ECO:0000256" key="2">
    <source>
        <dbReference type="ARBA" id="ARBA00005546"/>
    </source>
</evidence>
<comment type="caution">
    <text evidence="6">The sequence shown here is derived from an EMBL/GenBank/DDBJ whole genome shotgun (WGS) entry which is preliminary data.</text>
</comment>
<evidence type="ECO:0000256" key="4">
    <source>
        <dbReference type="ARBA" id="ARBA00023242"/>
    </source>
</evidence>
<dbReference type="PANTHER" id="PTHR15840:SF10">
    <property type="entry name" value="EKC_KEOPS COMPLEX SUBUNIT TPRKB"/>
    <property type="match status" value="1"/>
</dbReference>
<comment type="similarity">
    <text evidence="2 5">Belongs to the CGI121/TPRKB family.</text>
</comment>
<dbReference type="GO" id="GO:0005829">
    <property type="term" value="C:cytosol"/>
    <property type="evidence" value="ECO:0007669"/>
    <property type="project" value="TreeGrafter"/>
</dbReference>
<dbReference type="Pfam" id="PF08617">
    <property type="entry name" value="CGI-121"/>
    <property type="match status" value="1"/>
</dbReference>
<organism evidence="6 7">
    <name type="scientific">Pinctada imbricata</name>
    <name type="common">Atlantic pearl-oyster</name>
    <name type="synonym">Pinctada martensii</name>
    <dbReference type="NCBI Taxonomy" id="66713"/>
    <lineage>
        <taxon>Eukaryota</taxon>
        <taxon>Metazoa</taxon>
        <taxon>Spiralia</taxon>
        <taxon>Lophotrochozoa</taxon>
        <taxon>Mollusca</taxon>
        <taxon>Bivalvia</taxon>
        <taxon>Autobranchia</taxon>
        <taxon>Pteriomorphia</taxon>
        <taxon>Pterioida</taxon>
        <taxon>Pterioidea</taxon>
        <taxon>Pteriidae</taxon>
        <taxon>Pinctada</taxon>
    </lineage>
</organism>
<dbReference type="InterPro" id="IPR036504">
    <property type="entry name" value="CGI121/TPRKB_sf"/>
</dbReference>
<dbReference type="EMBL" id="VSWD01000005">
    <property type="protein sequence ID" value="KAK3101841.1"/>
    <property type="molecule type" value="Genomic_DNA"/>
</dbReference>
<dbReference type="AlphaFoldDB" id="A0AA88YQ67"/>
<protein>
    <submittedName>
        <fullName evidence="6">Uncharacterized protein</fullName>
    </submittedName>
</protein>
<dbReference type="Gene3D" id="3.30.2380.10">
    <property type="entry name" value="CGI121/TPRKB"/>
    <property type="match status" value="1"/>
</dbReference>
<evidence type="ECO:0000256" key="1">
    <source>
        <dbReference type="ARBA" id="ARBA00004123"/>
    </source>
</evidence>